<reference evidence="4 5" key="1">
    <citation type="submission" date="2018-02" db="EMBL/GenBank/DDBJ databases">
        <title>The genomes of Aspergillus section Nigri reveals drivers in fungal speciation.</title>
        <authorList>
            <consortium name="DOE Joint Genome Institute"/>
            <person name="Vesth T.C."/>
            <person name="Nybo J."/>
            <person name="Theobald S."/>
            <person name="Brandl J."/>
            <person name="Frisvad J.C."/>
            <person name="Nielsen K.F."/>
            <person name="Lyhne E.K."/>
            <person name="Kogle M.E."/>
            <person name="Kuo A."/>
            <person name="Riley R."/>
            <person name="Clum A."/>
            <person name="Nolan M."/>
            <person name="Lipzen A."/>
            <person name="Salamov A."/>
            <person name="Henrissat B."/>
            <person name="Wiebenga A."/>
            <person name="De vries R.P."/>
            <person name="Grigoriev I.V."/>
            <person name="Mortensen U.H."/>
            <person name="Andersen M.R."/>
            <person name="Baker S.E."/>
        </authorList>
    </citation>
    <scope>NUCLEOTIDE SEQUENCE [LARGE SCALE GENOMIC DNA]</scope>
    <source>
        <strain evidence="4 5">CBS 121057</strain>
    </source>
</reference>
<evidence type="ECO:0000313" key="4">
    <source>
        <dbReference type="EMBL" id="PYI11378.1"/>
    </source>
</evidence>
<feature type="chain" id="PRO_5016418617" description="Mid2 domain-containing protein" evidence="3">
    <location>
        <begin position="19"/>
        <end position="253"/>
    </location>
</feature>
<name>A0A319EUL5_ASPSB</name>
<proteinExistence type="predicted"/>
<gene>
    <name evidence="4" type="ORF">BO78DRAFT_446357</name>
</gene>
<keyword evidence="2" id="KW-0812">Transmembrane</keyword>
<dbReference type="Proteomes" id="UP000248423">
    <property type="component" value="Unassembled WGS sequence"/>
</dbReference>
<evidence type="ECO:0000256" key="1">
    <source>
        <dbReference type="SAM" id="MobiDB-lite"/>
    </source>
</evidence>
<feature type="transmembrane region" description="Helical" evidence="2">
    <location>
        <begin position="183"/>
        <end position="205"/>
    </location>
</feature>
<protein>
    <recommendedName>
        <fullName evidence="6">Mid2 domain-containing protein</fullName>
    </recommendedName>
</protein>
<keyword evidence="2" id="KW-1133">Transmembrane helix</keyword>
<dbReference type="EMBL" id="KZ826318">
    <property type="protein sequence ID" value="PYI11378.1"/>
    <property type="molecule type" value="Genomic_DNA"/>
</dbReference>
<dbReference type="AlphaFoldDB" id="A0A319EUL5"/>
<evidence type="ECO:0000256" key="3">
    <source>
        <dbReference type="SAM" id="SignalP"/>
    </source>
</evidence>
<keyword evidence="5" id="KW-1185">Reference proteome</keyword>
<feature type="signal peptide" evidence="3">
    <location>
        <begin position="1"/>
        <end position="18"/>
    </location>
</feature>
<dbReference type="VEuPathDB" id="FungiDB:BO78DRAFT_446357"/>
<organism evidence="4 5">
    <name type="scientific">Aspergillus sclerotiicarbonarius (strain CBS 121057 / IBT 28362)</name>
    <dbReference type="NCBI Taxonomy" id="1448318"/>
    <lineage>
        <taxon>Eukaryota</taxon>
        <taxon>Fungi</taxon>
        <taxon>Dikarya</taxon>
        <taxon>Ascomycota</taxon>
        <taxon>Pezizomycotina</taxon>
        <taxon>Eurotiomycetes</taxon>
        <taxon>Eurotiomycetidae</taxon>
        <taxon>Eurotiales</taxon>
        <taxon>Aspergillaceae</taxon>
        <taxon>Aspergillus</taxon>
        <taxon>Aspergillus subgen. Circumdati</taxon>
    </lineage>
</organism>
<keyword evidence="2" id="KW-0472">Membrane</keyword>
<evidence type="ECO:0008006" key="6">
    <source>
        <dbReference type="Google" id="ProtNLM"/>
    </source>
</evidence>
<keyword evidence="3" id="KW-0732">Signal</keyword>
<feature type="region of interest" description="Disordered" evidence="1">
    <location>
        <begin position="222"/>
        <end position="253"/>
    </location>
</feature>
<accession>A0A319EUL5</accession>
<dbReference type="OrthoDB" id="5390143at2759"/>
<dbReference type="STRING" id="1448318.A0A319EUL5"/>
<evidence type="ECO:0000313" key="5">
    <source>
        <dbReference type="Proteomes" id="UP000248423"/>
    </source>
</evidence>
<sequence>MLRSILFPLLFLIQITHADDPNNYFTSPSETNGIRPVWIIGDEKTISWRTTQEEFNVTFWQHDLEGVGAAKQNKTDVDSTQAKIQSTDQISNFTWVVQLYGFDLNHFNVFFFCISPSVPGSPIGFFNITKSTTTNIVTTSATISPTPTKALGSGPSSGVIDTVAQSPGSSSRDAVQQTTTGRIALGIGIGIGVPVLAALTALVWFKTRETRSTMAAGTVPASWPFMRQPQPPPKEMPGSDPTNNCAELPVQQC</sequence>
<feature type="compositionally biased region" description="Polar residues" evidence="1">
    <location>
        <begin position="240"/>
        <end position="253"/>
    </location>
</feature>
<evidence type="ECO:0000256" key="2">
    <source>
        <dbReference type="SAM" id="Phobius"/>
    </source>
</evidence>